<gene>
    <name evidence="2" type="ORF">GJ697_12690</name>
</gene>
<accession>A0A6L5QG05</accession>
<dbReference type="AlphaFoldDB" id="A0A6L5QG05"/>
<comment type="caution">
    <text evidence="2">The sequence shown here is derived from an EMBL/GenBank/DDBJ whole genome shotgun (WGS) entry which is preliminary data.</text>
</comment>
<dbReference type="InterPro" id="IPR010852">
    <property type="entry name" value="ABATE"/>
</dbReference>
<reference evidence="2 3" key="1">
    <citation type="submission" date="2019-11" db="EMBL/GenBank/DDBJ databases">
        <title>Novel species isolated from a subtropical stream in China.</title>
        <authorList>
            <person name="Lu H."/>
        </authorList>
    </citation>
    <scope>NUCLEOTIDE SEQUENCE [LARGE SCALE GENOMIC DNA]</scope>
    <source>
        <strain evidence="2 3">FT25W</strain>
    </source>
</reference>
<proteinExistence type="predicted"/>
<keyword evidence="3" id="KW-1185">Reference proteome</keyword>
<sequence>MKSMNTPTFYGDHPALDLMNTVMVQDGAAIDTWQSDADVLRWLQAQQLAPAKAHAPSGLLEAGRALREVVRTLVLDKKAGKPLQVKALNAAMAHAQRHMVLAEEDGLQLRPHYATATPQALLAPLAEAAASLLVTVDFTLVRKCEDSECVLWFHDQTKSHRRRWCSMAQCGNRNKVASFRQRQQKEA</sequence>
<evidence type="ECO:0000313" key="2">
    <source>
        <dbReference type="EMBL" id="MRX08697.1"/>
    </source>
</evidence>
<protein>
    <recommendedName>
        <fullName evidence="1">Zinc finger CGNR domain-containing protein</fullName>
    </recommendedName>
</protein>
<organism evidence="2 3">
    <name type="scientific">Duganella alba</name>
    <dbReference type="NCBI Taxonomy" id="2666081"/>
    <lineage>
        <taxon>Bacteria</taxon>
        <taxon>Pseudomonadati</taxon>
        <taxon>Pseudomonadota</taxon>
        <taxon>Betaproteobacteria</taxon>
        <taxon>Burkholderiales</taxon>
        <taxon>Oxalobacteraceae</taxon>
        <taxon>Telluria group</taxon>
        <taxon>Duganella</taxon>
    </lineage>
</organism>
<dbReference type="InterPro" id="IPR021005">
    <property type="entry name" value="Znf_CGNR"/>
</dbReference>
<evidence type="ECO:0000313" key="3">
    <source>
        <dbReference type="Proteomes" id="UP000481037"/>
    </source>
</evidence>
<dbReference type="PANTHER" id="PTHR35525:SF3">
    <property type="entry name" value="BLL6575 PROTEIN"/>
    <property type="match status" value="1"/>
</dbReference>
<dbReference type="Gene3D" id="1.10.3300.10">
    <property type="entry name" value="Jann2411-like domain"/>
    <property type="match status" value="1"/>
</dbReference>
<dbReference type="PANTHER" id="PTHR35525">
    <property type="entry name" value="BLL6575 PROTEIN"/>
    <property type="match status" value="1"/>
</dbReference>
<dbReference type="EMBL" id="WKJM01000009">
    <property type="protein sequence ID" value="MRX08697.1"/>
    <property type="molecule type" value="Genomic_DNA"/>
</dbReference>
<dbReference type="Pfam" id="PF07336">
    <property type="entry name" value="ABATE"/>
    <property type="match status" value="1"/>
</dbReference>
<dbReference type="SUPFAM" id="SSF160904">
    <property type="entry name" value="Jann2411-like"/>
    <property type="match status" value="1"/>
</dbReference>
<feature type="domain" description="Zinc finger CGNR" evidence="1">
    <location>
        <begin position="141"/>
        <end position="183"/>
    </location>
</feature>
<dbReference type="Proteomes" id="UP000481037">
    <property type="component" value="Unassembled WGS sequence"/>
</dbReference>
<evidence type="ECO:0000259" key="1">
    <source>
        <dbReference type="Pfam" id="PF11706"/>
    </source>
</evidence>
<dbReference type="Pfam" id="PF11706">
    <property type="entry name" value="zf-CGNR"/>
    <property type="match status" value="1"/>
</dbReference>
<name>A0A6L5QG05_9BURK</name>
<dbReference type="InterPro" id="IPR023286">
    <property type="entry name" value="ABATE_dom_sf"/>
</dbReference>